<dbReference type="Proteomes" id="UP000619041">
    <property type="component" value="Unassembled WGS sequence"/>
</dbReference>
<comment type="caution">
    <text evidence="1">The sequence shown here is derived from an EMBL/GenBank/DDBJ whole genome shotgun (WGS) entry which is preliminary data.</text>
</comment>
<evidence type="ECO:0000313" key="1">
    <source>
        <dbReference type="EMBL" id="GGD92506.1"/>
    </source>
</evidence>
<organism evidence="1 2">
    <name type="scientific">Tsuneonella deserti</name>
    <dbReference type="NCBI Taxonomy" id="2035528"/>
    <lineage>
        <taxon>Bacteria</taxon>
        <taxon>Pseudomonadati</taxon>
        <taxon>Pseudomonadota</taxon>
        <taxon>Alphaproteobacteria</taxon>
        <taxon>Sphingomonadales</taxon>
        <taxon>Erythrobacteraceae</taxon>
        <taxon>Tsuneonella</taxon>
    </lineage>
</organism>
<keyword evidence="2" id="KW-1185">Reference proteome</keyword>
<gene>
    <name evidence="1" type="ORF">GCM10011515_10290</name>
</gene>
<protein>
    <submittedName>
        <fullName evidence="1">Uncharacterized protein</fullName>
    </submittedName>
</protein>
<name>A0ABQ1S4B7_9SPHN</name>
<accession>A0ABQ1S4B7</accession>
<reference evidence="2" key="1">
    <citation type="journal article" date="2019" name="Int. J. Syst. Evol. Microbiol.">
        <title>The Global Catalogue of Microorganisms (GCM) 10K type strain sequencing project: providing services to taxonomists for standard genome sequencing and annotation.</title>
        <authorList>
            <consortium name="The Broad Institute Genomics Platform"/>
            <consortium name="The Broad Institute Genome Sequencing Center for Infectious Disease"/>
            <person name="Wu L."/>
            <person name="Ma J."/>
        </authorList>
    </citation>
    <scope>NUCLEOTIDE SEQUENCE [LARGE SCALE GENOMIC DNA]</scope>
    <source>
        <strain evidence="2">CGMCC 1.15959</strain>
    </source>
</reference>
<dbReference type="EMBL" id="BMKL01000001">
    <property type="protein sequence ID" value="GGD92506.1"/>
    <property type="molecule type" value="Genomic_DNA"/>
</dbReference>
<evidence type="ECO:0000313" key="2">
    <source>
        <dbReference type="Proteomes" id="UP000619041"/>
    </source>
</evidence>
<proteinExistence type="predicted"/>
<sequence length="74" mass="7819">MAMIGVVVSPEDTIDLVDRVCEELVTKIGRGVDKKPFPFAALDDDGYTCPAIAWFSGIALPPIAADSRDPGRGA</sequence>